<comment type="caution">
    <text evidence="10">The sequence shown here is derived from an EMBL/GenBank/DDBJ whole genome shotgun (WGS) entry which is preliminary data.</text>
</comment>
<dbReference type="GO" id="GO:0008270">
    <property type="term" value="F:zinc ion binding"/>
    <property type="evidence" value="ECO:0007669"/>
    <property type="project" value="InterPro"/>
</dbReference>
<organism evidence="10 11">
    <name type="scientific">Cladonia borealis</name>
    <dbReference type="NCBI Taxonomy" id="184061"/>
    <lineage>
        <taxon>Eukaryota</taxon>
        <taxon>Fungi</taxon>
        <taxon>Dikarya</taxon>
        <taxon>Ascomycota</taxon>
        <taxon>Pezizomycotina</taxon>
        <taxon>Lecanoromycetes</taxon>
        <taxon>OSLEUM clade</taxon>
        <taxon>Lecanoromycetidae</taxon>
        <taxon>Lecanorales</taxon>
        <taxon>Lecanorineae</taxon>
        <taxon>Cladoniaceae</taxon>
        <taxon>Cladonia</taxon>
    </lineage>
</organism>
<feature type="coiled-coil region" evidence="8">
    <location>
        <begin position="63"/>
        <end position="90"/>
    </location>
</feature>
<dbReference type="PANTHER" id="PTHR47782:SF2">
    <property type="entry name" value="TRANSCRIPTION FACTOR, PUTATIVE (AFU_ORTHOLOGUE AFUA_4G12570)-RELATED"/>
    <property type="match status" value="1"/>
</dbReference>
<dbReference type="GO" id="GO:0043565">
    <property type="term" value="F:sequence-specific DNA binding"/>
    <property type="evidence" value="ECO:0007669"/>
    <property type="project" value="TreeGrafter"/>
</dbReference>
<evidence type="ECO:0000256" key="6">
    <source>
        <dbReference type="ARBA" id="ARBA00023163"/>
    </source>
</evidence>
<evidence type="ECO:0000256" key="8">
    <source>
        <dbReference type="SAM" id="Coils"/>
    </source>
</evidence>
<dbReference type="InterPro" id="IPR001138">
    <property type="entry name" value="Zn2Cys6_DnaBD"/>
</dbReference>
<name>A0AA39QWH5_9LECA</name>
<dbReference type="PROSITE" id="PS50048">
    <property type="entry name" value="ZN2_CY6_FUNGAL_2"/>
    <property type="match status" value="1"/>
</dbReference>
<dbReference type="InterPro" id="IPR052202">
    <property type="entry name" value="Yeast_MetPath_Reg"/>
</dbReference>
<dbReference type="GO" id="GO:0000981">
    <property type="term" value="F:DNA-binding transcription factor activity, RNA polymerase II-specific"/>
    <property type="evidence" value="ECO:0007669"/>
    <property type="project" value="InterPro"/>
</dbReference>
<dbReference type="SUPFAM" id="SSF57701">
    <property type="entry name" value="Zn2/Cys6 DNA-binding domain"/>
    <property type="match status" value="1"/>
</dbReference>
<dbReference type="GO" id="GO:0006351">
    <property type="term" value="P:DNA-templated transcription"/>
    <property type="evidence" value="ECO:0007669"/>
    <property type="project" value="InterPro"/>
</dbReference>
<evidence type="ECO:0000313" key="11">
    <source>
        <dbReference type="Proteomes" id="UP001166286"/>
    </source>
</evidence>
<proteinExistence type="predicted"/>
<dbReference type="Proteomes" id="UP001166286">
    <property type="component" value="Unassembled WGS sequence"/>
</dbReference>
<keyword evidence="11" id="KW-1185">Reference proteome</keyword>
<dbReference type="Gene3D" id="4.10.240.10">
    <property type="entry name" value="Zn(2)-C6 fungal-type DNA-binding domain"/>
    <property type="match status" value="1"/>
</dbReference>
<evidence type="ECO:0000256" key="1">
    <source>
        <dbReference type="ARBA" id="ARBA00004123"/>
    </source>
</evidence>
<protein>
    <recommendedName>
        <fullName evidence="9">Zn(2)-C6 fungal-type domain-containing protein</fullName>
    </recommendedName>
</protein>
<dbReference type="PANTHER" id="PTHR47782">
    <property type="entry name" value="ZN(II)2CYS6 TRANSCRIPTION FACTOR (EUROFUNG)-RELATED"/>
    <property type="match status" value="1"/>
</dbReference>
<dbReference type="CDD" id="cd12148">
    <property type="entry name" value="fungal_TF_MHR"/>
    <property type="match status" value="1"/>
</dbReference>
<dbReference type="CDD" id="cd00067">
    <property type="entry name" value="GAL4"/>
    <property type="match status" value="1"/>
</dbReference>
<accession>A0AA39QWH5</accession>
<evidence type="ECO:0000256" key="2">
    <source>
        <dbReference type="ARBA" id="ARBA00022723"/>
    </source>
</evidence>
<keyword evidence="4" id="KW-0805">Transcription regulation</keyword>
<keyword evidence="5" id="KW-0238">DNA-binding</keyword>
<evidence type="ECO:0000256" key="4">
    <source>
        <dbReference type="ARBA" id="ARBA00023015"/>
    </source>
</evidence>
<dbReference type="CDD" id="cd14723">
    <property type="entry name" value="ZIP_Ppr1"/>
    <property type="match status" value="1"/>
</dbReference>
<dbReference type="SMART" id="SM00066">
    <property type="entry name" value="GAL4"/>
    <property type="match status" value="1"/>
</dbReference>
<keyword evidence="7" id="KW-0539">Nucleus</keyword>
<dbReference type="Pfam" id="PF04082">
    <property type="entry name" value="Fungal_trans"/>
    <property type="match status" value="1"/>
</dbReference>
<dbReference type="EMBL" id="JAFEKC020000018">
    <property type="protein sequence ID" value="KAK0509589.1"/>
    <property type="molecule type" value="Genomic_DNA"/>
</dbReference>
<dbReference type="GO" id="GO:0005634">
    <property type="term" value="C:nucleus"/>
    <property type="evidence" value="ECO:0007669"/>
    <property type="project" value="UniProtKB-SubCell"/>
</dbReference>
<keyword evidence="2" id="KW-0479">Metal-binding</keyword>
<dbReference type="PROSITE" id="PS00463">
    <property type="entry name" value="ZN2_CY6_FUNGAL_1"/>
    <property type="match status" value="1"/>
</dbReference>
<evidence type="ECO:0000256" key="3">
    <source>
        <dbReference type="ARBA" id="ARBA00022833"/>
    </source>
</evidence>
<keyword evidence="3" id="KW-0862">Zinc</keyword>
<comment type="subcellular location">
    <subcellularLocation>
        <location evidence="1">Nucleus</location>
    </subcellularLocation>
</comment>
<evidence type="ECO:0000313" key="10">
    <source>
        <dbReference type="EMBL" id="KAK0509589.1"/>
    </source>
</evidence>
<dbReference type="InterPro" id="IPR036864">
    <property type="entry name" value="Zn2-C6_fun-type_DNA-bd_sf"/>
</dbReference>
<evidence type="ECO:0000259" key="9">
    <source>
        <dbReference type="PROSITE" id="PS50048"/>
    </source>
</evidence>
<sequence length="611" mass="68370">MAKVETPLLRVSRPVSACQRCRNAKIKCDGKLPACSACEKVGKTAECASANDNFARGKERSYVASLETRVEKLERQIAQAKARKAASSNLLNISAQPFLSPPMSGPPIHGRAQRKEASNIDDLVSDFGFLSVNATARDFNGFTRDMSFARLVLSTSSREEMPRYTSHVLPQRYAIAPLIEHYLGNINVSYPFLTETMLYGSIDAVYQEGGRNASPMDHWTTRLVLAVALASQSRRRGDTQYQDAVRYASSALDHIEKVLHPGSVPAIQALILLVLYSMLDPHHFNSWYLIGLASRAMVDIGLHQDPPPELQIKEPELEVRRRVYHCVYDLDRSISMVYSRGFSFTDGSGHVTAPKLREGSAATNPLFPYGLDPAIQLGHLRRIQSEAYQKLFQSDRPALEDTWPFMAKSIQNMHRWWVDLPDVIVHSMKQLFRCDVLFSSILILSPTGLKGTLSEYGKVLIFEYAFEYAEIMSSISQDQGKVSFYTSHDLLRTSCVADRFLDLLLIDSTILFSGLVPVIPLNSPALDDVPGISSCGLAEMVNRSRRCLNLLERVFEWLCPRFGLPTHLNEFRAKSRMVRQSLEAGYTNWNANPRAGLGVDFQGGPIYGLPR</sequence>
<keyword evidence="8" id="KW-0175">Coiled coil</keyword>
<dbReference type="Pfam" id="PF00172">
    <property type="entry name" value="Zn_clus"/>
    <property type="match status" value="1"/>
</dbReference>
<gene>
    <name evidence="10" type="ORF">JMJ35_007983</name>
</gene>
<dbReference type="GO" id="GO:0045944">
    <property type="term" value="P:positive regulation of transcription by RNA polymerase II"/>
    <property type="evidence" value="ECO:0007669"/>
    <property type="project" value="TreeGrafter"/>
</dbReference>
<reference evidence="10" key="1">
    <citation type="submission" date="2023-03" db="EMBL/GenBank/DDBJ databases">
        <title>Complete genome of Cladonia borealis.</title>
        <authorList>
            <person name="Park H."/>
        </authorList>
    </citation>
    <scope>NUCLEOTIDE SEQUENCE</scope>
    <source>
        <strain evidence="10">ANT050790</strain>
    </source>
</reference>
<dbReference type="SMART" id="SM00906">
    <property type="entry name" value="Fungal_trans"/>
    <property type="match status" value="1"/>
</dbReference>
<feature type="domain" description="Zn(2)-C6 fungal-type" evidence="9">
    <location>
        <begin position="17"/>
        <end position="47"/>
    </location>
</feature>
<evidence type="ECO:0000256" key="7">
    <source>
        <dbReference type="ARBA" id="ARBA00023242"/>
    </source>
</evidence>
<keyword evidence="6" id="KW-0804">Transcription</keyword>
<dbReference type="InterPro" id="IPR007219">
    <property type="entry name" value="XnlR_reg_dom"/>
</dbReference>
<evidence type="ECO:0000256" key="5">
    <source>
        <dbReference type="ARBA" id="ARBA00023125"/>
    </source>
</evidence>
<dbReference type="AlphaFoldDB" id="A0AA39QWH5"/>